<dbReference type="SUPFAM" id="SSF51215">
    <property type="entry name" value="Regulatory protein AraC"/>
    <property type="match status" value="1"/>
</dbReference>
<dbReference type="OrthoDB" id="9803764at2"/>
<dbReference type="Gene3D" id="1.10.10.60">
    <property type="entry name" value="Homeodomain-like"/>
    <property type="match status" value="2"/>
</dbReference>
<dbReference type="InterPro" id="IPR014710">
    <property type="entry name" value="RmlC-like_jellyroll"/>
</dbReference>
<keyword evidence="2" id="KW-0238">DNA-binding</keyword>
<dbReference type="AlphaFoldDB" id="A0A329LWT9"/>
<dbReference type="InterPro" id="IPR037923">
    <property type="entry name" value="HTH-like"/>
</dbReference>
<organism evidence="5 6">
    <name type="scientific">Paenibacillus contaminans</name>
    <dbReference type="NCBI Taxonomy" id="450362"/>
    <lineage>
        <taxon>Bacteria</taxon>
        <taxon>Bacillati</taxon>
        <taxon>Bacillota</taxon>
        <taxon>Bacilli</taxon>
        <taxon>Bacillales</taxon>
        <taxon>Paenibacillaceae</taxon>
        <taxon>Paenibacillus</taxon>
    </lineage>
</organism>
<dbReference type="RefSeq" id="WP_113036640.1">
    <property type="nucleotide sequence ID" value="NZ_QMFB01000052.1"/>
</dbReference>
<proteinExistence type="predicted"/>
<dbReference type="GO" id="GO:0043565">
    <property type="term" value="F:sequence-specific DNA binding"/>
    <property type="evidence" value="ECO:0007669"/>
    <property type="project" value="InterPro"/>
</dbReference>
<protein>
    <recommendedName>
        <fullName evidence="4">HTH araC/xylS-type domain-containing protein</fullName>
    </recommendedName>
</protein>
<dbReference type="Pfam" id="PF12833">
    <property type="entry name" value="HTH_18"/>
    <property type="match status" value="1"/>
</dbReference>
<dbReference type="Proteomes" id="UP000250369">
    <property type="component" value="Unassembled WGS sequence"/>
</dbReference>
<dbReference type="GO" id="GO:0003700">
    <property type="term" value="F:DNA-binding transcription factor activity"/>
    <property type="evidence" value="ECO:0007669"/>
    <property type="project" value="InterPro"/>
</dbReference>
<dbReference type="SUPFAM" id="SSF46689">
    <property type="entry name" value="Homeodomain-like"/>
    <property type="match status" value="2"/>
</dbReference>
<accession>A0A329LWT9</accession>
<keyword evidence="3" id="KW-0804">Transcription</keyword>
<keyword evidence="1" id="KW-0805">Transcription regulation</keyword>
<reference evidence="5 6" key="1">
    <citation type="journal article" date="2009" name="Int. J. Syst. Evol. Microbiol.">
        <title>Paenibacillus contaminans sp. nov., isolated from a contaminated laboratory plate.</title>
        <authorList>
            <person name="Chou J.H."/>
            <person name="Lee J.H."/>
            <person name="Lin M.C."/>
            <person name="Chang P.S."/>
            <person name="Arun A.B."/>
            <person name="Young C.C."/>
            <person name="Chen W.M."/>
        </authorList>
    </citation>
    <scope>NUCLEOTIDE SEQUENCE [LARGE SCALE GENOMIC DNA]</scope>
    <source>
        <strain evidence="5 6">CKOBP-6</strain>
    </source>
</reference>
<gene>
    <name evidence="5" type="ORF">DQG23_39955</name>
</gene>
<name>A0A329LWT9_9BACL</name>
<dbReference type="Pfam" id="PF02311">
    <property type="entry name" value="AraC_binding"/>
    <property type="match status" value="1"/>
</dbReference>
<dbReference type="EMBL" id="QMFB01000052">
    <property type="protein sequence ID" value="RAV09207.1"/>
    <property type="molecule type" value="Genomic_DNA"/>
</dbReference>
<sequence length="306" mass="35170">MSFIATKVLIISRCKYKFESSVTSHCHNFHHIMYVIGGRGTLFSGGIKHSMHKNDLYIIPPGTPHSFQSDSSKPLCTIEVKALVNDPQLESYLKLMSLKTVVPGVKVKLILEAMLEEATHCRPQYKEIITAHFIEFIMNIQRSICLESDDDAESQSILNMPKFSEEKGMPARQGGSAFEDDLAGQALQFLQENHERKIILKELSQQLAVSRAHLCRVFCQRYKVSPMQYLNNWRLKEAKELLVNSDMTITEIAAKVGFQSVHYLSRRFAVKEKMSPLQYRQKMKEIVELKIEEKFDIVDHHVVVQR</sequence>
<evidence type="ECO:0000259" key="4">
    <source>
        <dbReference type="PROSITE" id="PS01124"/>
    </source>
</evidence>
<evidence type="ECO:0000256" key="3">
    <source>
        <dbReference type="ARBA" id="ARBA00023163"/>
    </source>
</evidence>
<dbReference type="InterPro" id="IPR018060">
    <property type="entry name" value="HTH_AraC"/>
</dbReference>
<evidence type="ECO:0000313" key="6">
    <source>
        <dbReference type="Proteomes" id="UP000250369"/>
    </source>
</evidence>
<dbReference type="PANTHER" id="PTHR43280:SF2">
    <property type="entry name" value="HTH-TYPE TRANSCRIPTIONAL REGULATOR EXSA"/>
    <property type="match status" value="1"/>
</dbReference>
<keyword evidence="6" id="KW-1185">Reference proteome</keyword>
<dbReference type="PROSITE" id="PS01124">
    <property type="entry name" value="HTH_ARAC_FAMILY_2"/>
    <property type="match status" value="1"/>
</dbReference>
<dbReference type="InterPro" id="IPR003313">
    <property type="entry name" value="AraC-bd"/>
</dbReference>
<dbReference type="SMART" id="SM00342">
    <property type="entry name" value="HTH_ARAC"/>
    <property type="match status" value="1"/>
</dbReference>
<dbReference type="Gene3D" id="2.60.120.10">
    <property type="entry name" value="Jelly Rolls"/>
    <property type="match status" value="1"/>
</dbReference>
<dbReference type="InterPro" id="IPR009057">
    <property type="entry name" value="Homeodomain-like_sf"/>
</dbReference>
<evidence type="ECO:0000256" key="1">
    <source>
        <dbReference type="ARBA" id="ARBA00023015"/>
    </source>
</evidence>
<comment type="caution">
    <text evidence="5">The sequence shown here is derived from an EMBL/GenBank/DDBJ whole genome shotgun (WGS) entry which is preliminary data.</text>
</comment>
<feature type="domain" description="HTH araC/xylS-type" evidence="4">
    <location>
        <begin position="184"/>
        <end position="282"/>
    </location>
</feature>
<evidence type="ECO:0000256" key="2">
    <source>
        <dbReference type="ARBA" id="ARBA00023125"/>
    </source>
</evidence>
<evidence type="ECO:0000313" key="5">
    <source>
        <dbReference type="EMBL" id="RAV09207.1"/>
    </source>
</evidence>
<dbReference type="PANTHER" id="PTHR43280">
    <property type="entry name" value="ARAC-FAMILY TRANSCRIPTIONAL REGULATOR"/>
    <property type="match status" value="1"/>
</dbReference>